<reference evidence="2 3" key="1">
    <citation type="journal article" date="2019" name="Genome Biol. Evol.">
        <title>Insights into the evolution of the New World diploid cottons (Gossypium, subgenus Houzingenia) based on genome sequencing.</title>
        <authorList>
            <person name="Grover C.E."/>
            <person name="Arick M.A. 2nd"/>
            <person name="Thrash A."/>
            <person name="Conover J.L."/>
            <person name="Sanders W.S."/>
            <person name="Peterson D.G."/>
            <person name="Frelichowski J.E."/>
            <person name="Scheffler J.A."/>
            <person name="Scheffler B.E."/>
            <person name="Wendel J.F."/>
        </authorList>
    </citation>
    <scope>NUCLEOTIDE SEQUENCE [LARGE SCALE GENOMIC DNA]</scope>
    <source>
        <strain evidence="2">185</strain>
        <tissue evidence="2">Leaf</tissue>
    </source>
</reference>
<accession>A0A7J8XIJ5</accession>
<comment type="caution">
    <text evidence="2">The sequence shown here is derived from an EMBL/GenBank/DDBJ whole genome shotgun (WGS) entry which is preliminary data.</text>
</comment>
<feature type="compositionally biased region" description="Acidic residues" evidence="1">
    <location>
        <begin position="157"/>
        <end position="174"/>
    </location>
</feature>
<protein>
    <submittedName>
        <fullName evidence="2">Uncharacterized protein</fullName>
    </submittedName>
</protein>
<evidence type="ECO:0000313" key="3">
    <source>
        <dbReference type="Proteomes" id="UP000593577"/>
    </source>
</evidence>
<dbReference type="Proteomes" id="UP000593577">
    <property type="component" value="Unassembled WGS sequence"/>
</dbReference>
<evidence type="ECO:0000256" key="1">
    <source>
        <dbReference type="SAM" id="MobiDB-lite"/>
    </source>
</evidence>
<name>A0A7J8XIJ5_GOSAI</name>
<sequence length="186" mass="21639">MKWLQEISKISTRVRVPLKRTTHLNIRLEVNRSHGHSSGYQFYILESITLMLSNCNKELVTAPEYMPRFRYHGKPYLLLEQMKGRQCCRSRPRRLHWNPRSRLGAETGLSLVPTQQKAPMVALPLGGSSSQSPVPRKEDIQWQPRTTPHSTTKKGDEDEDDGRSEDKDEEEEELNPNLYKRNLSRN</sequence>
<gene>
    <name evidence="2" type="ORF">Goari_014682</name>
</gene>
<proteinExistence type="predicted"/>
<evidence type="ECO:0000313" key="2">
    <source>
        <dbReference type="EMBL" id="MBA0687121.1"/>
    </source>
</evidence>
<dbReference type="AlphaFoldDB" id="A0A7J8XIJ5"/>
<feature type="region of interest" description="Disordered" evidence="1">
    <location>
        <begin position="122"/>
        <end position="186"/>
    </location>
</feature>
<keyword evidence="3" id="KW-1185">Reference proteome</keyword>
<organism evidence="2 3">
    <name type="scientific">Gossypium aridum</name>
    <name type="common">American cotton</name>
    <name type="synonym">Erioxylum aridum</name>
    <dbReference type="NCBI Taxonomy" id="34290"/>
    <lineage>
        <taxon>Eukaryota</taxon>
        <taxon>Viridiplantae</taxon>
        <taxon>Streptophyta</taxon>
        <taxon>Embryophyta</taxon>
        <taxon>Tracheophyta</taxon>
        <taxon>Spermatophyta</taxon>
        <taxon>Magnoliopsida</taxon>
        <taxon>eudicotyledons</taxon>
        <taxon>Gunneridae</taxon>
        <taxon>Pentapetalae</taxon>
        <taxon>rosids</taxon>
        <taxon>malvids</taxon>
        <taxon>Malvales</taxon>
        <taxon>Malvaceae</taxon>
        <taxon>Malvoideae</taxon>
        <taxon>Gossypium</taxon>
    </lineage>
</organism>
<dbReference type="EMBL" id="JABFAA010000007">
    <property type="protein sequence ID" value="MBA0687121.1"/>
    <property type="molecule type" value="Genomic_DNA"/>
</dbReference>